<dbReference type="PROSITE" id="PS00216">
    <property type="entry name" value="SUGAR_TRANSPORT_1"/>
    <property type="match status" value="1"/>
</dbReference>
<evidence type="ECO:0000256" key="5">
    <source>
        <dbReference type="SAM" id="Phobius"/>
    </source>
</evidence>
<sequence length="178" mass="19644">MEWNQHCQQSSLTIIISTIVMLGAVVGAFCSGFLADRFGRKPVVVGTMFILSLSHGALILYAGYSQIYAFIILFTIGCVSGGYMVVNLVLLIESLENSRSRLLAVSLNGWPIGMSGVALVGYWTQNWRSYHIIMSITAAFLALILQLFSRESNRWLSDRGISLLNDLILLIKNHLAVS</sequence>
<name>A0A914C4C3_9BILA</name>
<feature type="transmembrane region" description="Helical" evidence="5">
    <location>
        <begin position="42"/>
        <end position="61"/>
    </location>
</feature>
<proteinExistence type="predicted"/>
<accession>A0A914C4C3</accession>
<evidence type="ECO:0000256" key="3">
    <source>
        <dbReference type="ARBA" id="ARBA00022989"/>
    </source>
</evidence>
<evidence type="ECO:0000256" key="4">
    <source>
        <dbReference type="ARBA" id="ARBA00023136"/>
    </source>
</evidence>
<dbReference type="InterPro" id="IPR011701">
    <property type="entry name" value="MFS"/>
</dbReference>
<keyword evidence="3 5" id="KW-1133">Transmembrane helix</keyword>
<dbReference type="InterPro" id="IPR020846">
    <property type="entry name" value="MFS_dom"/>
</dbReference>
<feature type="transmembrane region" description="Helical" evidence="5">
    <location>
        <begin position="129"/>
        <end position="149"/>
    </location>
</feature>
<evidence type="ECO:0000256" key="1">
    <source>
        <dbReference type="ARBA" id="ARBA00004141"/>
    </source>
</evidence>
<feature type="transmembrane region" description="Helical" evidence="5">
    <location>
        <begin position="12"/>
        <end position="35"/>
    </location>
</feature>
<evidence type="ECO:0000256" key="2">
    <source>
        <dbReference type="ARBA" id="ARBA00022692"/>
    </source>
</evidence>
<evidence type="ECO:0000313" key="8">
    <source>
        <dbReference type="WBParaSite" id="ACRNAN_Path_248.g931.t1"/>
    </source>
</evidence>
<evidence type="ECO:0000259" key="6">
    <source>
        <dbReference type="PROSITE" id="PS50850"/>
    </source>
</evidence>
<dbReference type="Pfam" id="PF07690">
    <property type="entry name" value="MFS_1"/>
    <property type="match status" value="1"/>
</dbReference>
<dbReference type="InterPro" id="IPR005829">
    <property type="entry name" value="Sugar_transporter_CS"/>
</dbReference>
<protein>
    <submittedName>
        <fullName evidence="8">Major facilitator superfamily (MFS) profile domain-containing protein</fullName>
    </submittedName>
</protein>
<dbReference type="PANTHER" id="PTHR24064">
    <property type="entry name" value="SOLUTE CARRIER FAMILY 22 MEMBER"/>
    <property type="match status" value="1"/>
</dbReference>
<dbReference type="GO" id="GO:0022857">
    <property type="term" value="F:transmembrane transporter activity"/>
    <property type="evidence" value="ECO:0007669"/>
    <property type="project" value="InterPro"/>
</dbReference>
<dbReference type="Proteomes" id="UP000887540">
    <property type="component" value="Unplaced"/>
</dbReference>
<dbReference type="GO" id="GO:0016020">
    <property type="term" value="C:membrane"/>
    <property type="evidence" value="ECO:0007669"/>
    <property type="project" value="UniProtKB-SubCell"/>
</dbReference>
<feature type="transmembrane region" description="Helical" evidence="5">
    <location>
        <begin position="67"/>
        <end position="90"/>
    </location>
</feature>
<feature type="transmembrane region" description="Helical" evidence="5">
    <location>
        <begin position="102"/>
        <end position="123"/>
    </location>
</feature>
<reference evidence="8" key="1">
    <citation type="submission" date="2022-11" db="UniProtKB">
        <authorList>
            <consortium name="WormBaseParasite"/>
        </authorList>
    </citation>
    <scope>IDENTIFICATION</scope>
</reference>
<dbReference type="WBParaSite" id="ACRNAN_Path_248.g931.t1">
    <property type="protein sequence ID" value="ACRNAN_Path_248.g931.t1"/>
    <property type="gene ID" value="ACRNAN_Path_248.g931"/>
</dbReference>
<dbReference type="AlphaFoldDB" id="A0A914C4C3"/>
<evidence type="ECO:0000313" key="7">
    <source>
        <dbReference type="Proteomes" id="UP000887540"/>
    </source>
</evidence>
<feature type="domain" description="Major facilitator superfamily (MFS) profile" evidence="6">
    <location>
        <begin position="1"/>
        <end position="178"/>
    </location>
</feature>
<dbReference type="PROSITE" id="PS50850">
    <property type="entry name" value="MFS"/>
    <property type="match status" value="1"/>
</dbReference>
<keyword evidence="4 5" id="KW-0472">Membrane</keyword>
<organism evidence="7 8">
    <name type="scientific">Acrobeloides nanus</name>
    <dbReference type="NCBI Taxonomy" id="290746"/>
    <lineage>
        <taxon>Eukaryota</taxon>
        <taxon>Metazoa</taxon>
        <taxon>Ecdysozoa</taxon>
        <taxon>Nematoda</taxon>
        <taxon>Chromadorea</taxon>
        <taxon>Rhabditida</taxon>
        <taxon>Tylenchina</taxon>
        <taxon>Cephalobomorpha</taxon>
        <taxon>Cephaloboidea</taxon>
        <taxon>Cephalobidae</taxon>
        <taxon>Acrobeloides</taxon>
    </lineage>
</organism>
<keyword evidence="7" id="KW-1185">Reference proteome</keyword>
<keyword evidence="2 5" id="KW-0812">Transmembrane</keyword>
<dbReference type="InterPro" id="IPR036259">
    <property type="entry name" value="MFS_trans_sf"/>
</dbReference>
<dbReference type="Gene3D" id="1.20.1250.20">
    <property type="entry name" value="MFS general substrate transporter like domains"/>
    <property type="match status" value="1"/>
</dbReference>
<comment type="subcellular location">
    <subcellularLocation>
        <location evidence="1">Membrane</location>
        <topology evidence="1">Multi-pass membrane protein</topology>
    </subcellularLocation>
</comment>
<dbReference type="SUPFAM" id="SSF103473">
    <property type="entry name" value="MFS general substrate transporter"/>
    <property type="match status" value="1"/>
</dbReference>